<protein>
    <submittedName>
        <fullName evidence="2">Uncharacterized protein</fullName>
    </submittedName>
</protein>
<dbReference type="RefSeq" id="XP_060408702.1">
    <property type="nucleotide sequence ID" value="XM_060559052.1"/>
</dbReference>
<feature type="region of interest" description="Disordered" evidence="1">
    <location>
        <begin position="72"/>
        <end position="105"/>
    </location>
</feature>
<evidence type="ECO:0000313" key="3">
    <source>
        <dbReference type="Proteomes" id="UP001230504"/>
    </source>
</evidence>
<name>A0AAD8V095_9PEZI</name>
<feature type="region of interest" description="Disordered" evidence="1">
    <location>
        <begin position="117"/>
        <end position="163"/>
    </location>
</feature>
<dbReference type="GeneID" id="85443292"/>
<gene>
    <name evidence="2" type="ORF">LY79DRAFT_569382</name>
</gene>
<dbReference type="EMBL" id="JAHLJV010000101">
    <property type="protein sequence ID" value="KAK1572985.1"/>
    <property type="molecule type" value="Genomic_DNA"/>
</dbReference>
<comment type="caution">
    <text evidence="2">The sequence shown here is derived from an EMBL/GenBank/DDBJ whole genome shotgun (WGS) entry which is preliminary data.</text>
</comment>
<keyword evidence="3" id="KW-1185">Reference proteome</keyword>
<dbReference type="AlphaFoldDB" id="A0AAD8V095"/>
<feature type="compositionally biased region" description="Low complexity" evidence="1">
    <location>
        <begin position="139"/>
        <end position="149"/>
    </location>
</feature>
<sequence length="163" mass="17913">MQRQSRCSPSRLFQSLSLLYPTLQSILGQGSLVERRARMACKSPGHKDTVSGNELYVLQPCLQQNHSGSLTLGSAGKHIPSASSPITRCTRDGATAPNHRRGKPRFSALLLRSPLGPLLRRPLRRDQPPRRRPGRRVARSLLAPSHPSLAPSPRPKLLPTVRG</sequence>
<organism evidence="2 3">
    <name type="scientific">Colletotrichum navitas</name>
    <dbReference type="NCBI Taxonomy" id="681940"/>
    <lineage>
        <taxon>Eukaryota</taxon>
        <taxon>Fungi</taxon>
        <taxon>Dikarya</taxon>
        <taxon>Ascomycota</taxon>
        <taxon>Pezizomycotina</taxon>
        <taxon>Sordariomycetes</taxon>
        <taxon>Hypocreomycetidae</taxon>
        <taxon>Glomerellales</taxon>
        <taxon>Glomerellaceae</taxon>
        <taxon>Colletotrichum</taxon>
        <taxon>Colletotrichum graminicola species complex</taxon>
    </lineage>
</organism>
<proteinExistence type="predicted"/>
<dbReference type="Proteomes" id="UP001230504">
    <property type="component" value="Unassembled WGS sequence"/>
</dbReference>
<reference evidence="2" key="1">
    <citation type="submission" date="2021-06" db="EMBL/GenBank/DDBJ databases">
        <title>Comparative genomics, transcriptomics and evolutionary studies reveal genomic signatures of adaptation to plant cell wall in hemibiotrophic fungi.</title>
        <authorList>
            <consortium name="DOE Joint Genome Institute"/>
            <person name="Baroncelli R."/>
            <person name="Diaz J.F."/>
            <person name="Benocci T."/>
            <person name="Peng M."/>
            <person name="Battaglia E."/>
            <person name="Haridas S."/>
            <person name="Andreopoulos W."/>
            <person name="Labutti K."/>
            <person name="Pangilinan J."/>
            <person name="Floch G.L."/>
            <person name="Makela M.R."/>
            <person name="Henrissat B."/>
            <person name="Grigoriev I.V."/>
            <person name="Crouch J.A."/>
            <person name="De Vries R.P."/>
            <person name="Sukno S.A."/>
            <person name="Thon M.R."/>
        </authorList>
    </citation>
    <scope>NUCLEOTIDE SEQUENCE</scope>
    <source>
        <strain evidence="2">CBS 125086</strain>
    </source>
</reference>
<evidence type="ECO:0000256" key="1">
    <source>
        <dbReference type="SAM" id="MobiDB-lite"/>
    </source>
</evidence>
<evidence type="ECO:0000313" key="2">
    <source>
        <dbReference type="EMBL" id="KAK1572985.1"/>
    </source>
</evidence>
<accession>A0AAD8V095</accession>